<feature type="region of interest" description="Disordered" evidence="1">
    <location>
        <begin position="484"/>
        <end position="509"/>
    </location>
</feature>
<feature type="non-terminal residue" evidence="2">
    <location>
        <position position="838"/>
    </location>
</feature>
<name>D8PLC1_SCHCM</name>
<dbReference type="EMBL" id="GL377302">
    <property type="protein sequence ID" value="EFJ04079.1"/>
    <property type="molecule type" value="Genomic_DNA"/>
</dbReference>
<evidence type="ECO:0000313" key="2">
    <source>
        <dbReference type="EMBL" id="EFJ04079.1"/>
    </source>
</evidence>
<organism evidence="3">
    <name type="scientific">Schizophyllum commune (strain H4-8 / FGSC 9210)</name>
    <name type="common">Split gill fungus</name>
    <dbReference type="NCBI Taxonomy" id="578458"/>
    <lineage>
        <taxon>Eukaryota</taxon>
        <taxon>Fungi</taxon>
        <taxon>Dikarya</taxon>
        <taxon>Basidiomycota</taxon>
        <taxon>Agaricomycotina</taxon>
        <taxon>Agaricomycetes</taxon>
        <taxon>Agaricomycetidae</taxon>
        <taxon>Agaricales</taxon>
        <taxon>Schizophyllaceae</taxon>
        <taxon>Schizophyllum</taxon>
    </lineage>
</organism>
<reference evidence="2 3" key="1">
    <citation type="journal article" date="2010" name="Nat. Biotechnol.">
        <title>Genome sequence of the model mushroom Schizophyllum commune.</title>
        <authorList>
            <person name="Ohm R.A."/>
            <person name="de Jong J.F."/>
            <person name="Lugones L.G."/>
            <person name="Aerts A."/>
            <person name="Kothe E."/>
            <person name="Stajich J.E."/>
            <person name="de Vries R.P."/>
            <person name="Record E."/>
            <person name="Levasseur A."/>
            <person name="Baker S.E."/>
            <person name="Bartholomew K.A."/>
            <person name="Coutinho P.M."/>
            <person name="Erdmann S."/>
            <person name="Fowler T.J."/>
            <person name="Gathman A.C."/>
            <person name="Lombard V."/>
            <person name="Henrissat B."/>
            <person name="Knabe N."/>
            <person name="Kuees U."/>
            <person name="Lilly W.W."/>
            <person name="Lindquist E."/>
            <person name="Lucas S."/>
            <person name="Magnuson J.K."/>
            <person name="Piumi F."/>
            <person name="Raudaskoski M."/>
            <person name="Salamov A."/>
            <person name="Schmutz J."/>
            <person name="Schwarze F.W.M.R."/>
            <person name="vanKuyk P.A."/>
            <person name="Horton J.S."/>
            <person name="Grigoriev I.V."/>
            <person name="Woesten H.A.B."/>
        </authorList>
    </citation>
    <scope>NUCLEOTIDE SEQUENCE [LARGE SCALE GENOMIC DNA]</scope>
    <source>
        <strain evidence="3">H4-8 / FGSC 9210</strain>
    </source>
</reference>
<dbReference type="AlphaFoldDB" id="D8PLC1"/>
<sequence length="838" mass="93704">MDVLKTTLCAKCDNTLSCSYPPPPDLDLLREGHVPSPVENAAIDNDIAILDDSLAVIDAEIATIDTRLAILQRHRAQLVESKLRRQALVAPIRRLPSELLELVIRAALPPKWATASSGTTRFPLLETCSRIWRTALAMPDIWCKITTTELQIDERFYAIAQRYMDRAASRPVDVLDLSPHFRQDSAFDQWMIAHMGRLRNIKWAIDTRALPVSRVSAPSLKSAILYADWHRDATFYPDPILTFVDAPRLSTITIRNCVSPSIFDLPWTQLQSLTIESATLSPNDLRTLLSCVSLTELDVCVSKRFAAGHDNASTHPPVVTMNALRVLKLSGCGHLFSALINAPNLHELFMWVLPFRLADASDLFAQFATSVRTMLERSVPPLCSLTMHGFPSCIEDGELDNILSILHLVPQLKRLKLGYSRMDIGSIPLLRKLTFRQDQPLLLPELEHIALEYSRTNLQPYPGCVDVLKELVLSRWKEPATSREGTVVSKAEPTERLRKSECNTEPEPRACSSLGASRLDLLRTTSGPSLEDAQLIEVDDEMLDASIATINAQIAVQLAHIKSLERDRARLVEAKHRKQALRVPILRLPTEIIELIIRAALPHDSSTAASTTRVPLFQSCRRIRAVALGMSDLWCRMVIPAGDTVLKDGFYELAQLYLDRARALGIHIVDSNQIPQYRQDMRFDQWMIAHFDRFRTAAWSMDVGNLPSTRVAAPCLVSATFLARYRRGAFDTTPSGLLTIVDAPLLRKVCLGVYVPPLAINLPWAQLSELDLCIFKFRPEYLRVLESCTSLSTLNISIGYKFATPLSPNIVLHGLRTLKLEDFAALLAPRITAPNCPT</sequence>
<evidence type="ECO:0000256" key="1">
    <source>
        <dbReference type="SAM" id="MobiDB-lite"/>
    </source>
</evidence>
<gene>
    <name evidence="2" type="ORF">SCHCODRAFT_104636</name>
</gene>
<proteinExistence type="predicted"/>
<evidence type="ECO:0000313" key="3">
    <source>
        <dbReference type="Proteomes" id="UP000007431"/>
    </source>
</evidence>
<dbReference type="InParanoid" id="D8PLC1"/>
<dbReference type="KEGG" id="scm:SCHCO_01140082"/>
<feature type="compositionally biased region" description="Basic and acidic residues" evidence="1">
    <location>
        <begin position="492"/>
        <end position="508"/>
    </location>
</feature>
<keyword evidence="3" id="KW-1185">Reference proteome</keyword>
<dbReference type="Proteomes" id="UP000007431">
    <property type="component" value="Unassembled WGS sequence"/>
</dbReference>
<dbReference type="InterPro" id="IPR032675">
    <property type="entry name" value="LRR_dom_sf"/>
</dbReference>
<protein>
    <recommendedName>
        <fullName evidence="4">F-box domain-containing protein</fullName>
    </recommendedName>
</protein>
<dbReference type="Gene3D" id="3.80.10.10">
    <property type="entry name" value="Ribonuclease Inhibitor"/>
    <property type="match status" value="1"/>
</dbReference>
<dbReference type="RefSeq" id="XP_003038981.1">
    <property type="nucleotide sequence ID" value="XM_003038935.1"/>
</dbReference>
<dbReference type="VEuPathDB" id="FungiDB:SCHCODRAFT_01140082"/>
<dbReference type="HOGENOM" id="CLU_339235_0_0_1"/>
<dbReference type="GeneID" id="9595004"/>
<evidence type="ECO:0008006" key="4">
    <source>
        <dbReference type="Google" id="ProtNLM"/>
    </source>
</evidence>
<accession>D8PLC1</accession>
<dbReference type="SUPFAM" id="SSF52047">
    <property type="entry name" value="RNI-like"/>
    <property type="match status" value="1"/>
</dbReference>
<dbReference type="OrthoDB" id="2884807at2759"/>